<organism evidence="8 9">
    <name type="scientific">Sphingobium chlorophenolicum L-1</name>
    <dbReference type="NCBI Taxonomy" id="690566"/>
    <lineage>
        <taxon>Bacteria</taxon>
        <taxon>Pseudomonadati</taxon>
        <taxon>Pseudomonadota</taxon>
        <taxon>Alphaproteobacteria</taxon>
        <taxon>Sphingomonadales</taxon>
        <taxon>Sphingomonadaceae</taxon>
        <taxon>Sphingobium</taxon>
    </lineage>
</organism>
<dbReference type="HOGENOM" id="CLU_018204_5_2_5"/>
<dbReference type="InterPro" id="IPR009100">
    <property type="entry name" value="AcylCoA_DH/oxidase_NM_dom_sf"/>
</dbReference>
<feature type="domain" description="Acyl-CoA dehydrogenase/oxidase N-terminal" evidence="7">
    <location>
        <begin position="6"/>
        <end position="106"/>
    </location>
</feature>
<dbReference type="PANTHER" id="PTHR43884">
    <property type="entry name" value="ACYL-COA DEHYDROGENASE"/>
    <property type="match status" value="1"/>
</dbReference>
<dbReference type="Proteomes" id="UP000007150">
    <property type="component" value="Chromosome 2"/>
</dbReference>
<evidence type="ECO:0000256" key="5">
    <source>
        <dbReference type="ARBA" id="ARBA00023002"/>
    </source>
</evidence>
<dbReference type="Gene3D" id="2.40.110.10">
    <property type="entry name" value="Butyryl-CoA Dehydrogenase, subunit A, domain 2"/>
    <property type="match status" value="1"/>
</dbReference>
<dbReference type="EMBL" id="CP002799">
    <property type="protein sequence ID" value="AEG51462.1"/>
    <property type="molecule type" value="Genomic_DNA"/>
</dbReference>
<dbReference type="STRING" id="690566.Sphch_3880"/>
<dbReference type="GO" id="GO:0050660">
    <property type="term" value="F:flavin adenine dinucleotide binding"/>
    <property type="evidence" value="ECO:0007669"/>
    <property type="project" value="InterPro"/>
</dbReference>
<dbReference type="Pfam" id="PF00441">
    <property type="entry name" value="Acyl-CoA_dh_1"/>
    <property type="match status" value="1"/>
</dbReference>
<evidence type="ECO:0000256" key="2">
    <source>
        <dbReference type="ARBA" id="ARBA00009347"/>
    </source>
</evidence>
<protein>
    <submittedName>
        <fullName evidence="8">Acyl-CoA dehydrogenase domain-containing protein</fullName>
    </submittedName>
</protein>
<evidence type="ECO:0000256" key="4">
    <source>
        <dbReference type="ARBA" id="ARBA00022827"/>
    </source>
</evidence>
<dbReference type="InterPro" id="IPR013786">
    <property type="entry name" value="AcylCoA_DH/ox_N"/>
</dbReference>
<dbReference type="GO" id="GO:0003995">
    <property type="term" value="F:acyl-CoA dehydrogenase activity"/>
    <property type="evidence" value="ECO:0007669"/>
    <property type="project" value="TreeGrafter"/>
</dbReference>
<evidence type="ECO:0000256" key="3">
    <source>
        <dbReference type="ARBA" id="ARBA00022630"/>
    </source>
</evidence>
<sequence length="374" mass="39784">MSHIFNEDQSALQDAVRAFLANEYDWEKRGRIVASDAGWSPDIWRRFAVELGLLGLSIGEEAGGIGGDAYDRLAVMEALGEALVVEPFAETAIFAAGLLQQSSSPLAAALIGAILSGDAVVAVALDEPEAFGRADAIRAHAEETADGYRLYGDKAVVVGAPWSSHLIVGVRQPGHGLALFLVDAGAENVARRDFLTIDGKRASEIRLDGVSVGRDALLLQDADALVEMATDEMTAALCGEAVGVLGAMLRQTVRYMLERQQFGRPLSEFQALQHRIADMRVSVEIATAVAFMAAEALGSPRAQRVAAISAAKVTIAKSCRMVSQAAVQLHGGMGMTNELPIGHLFKRAMVIERQFGGITQNLLRLASVPDHGLI</sequence>
<evidence type="ECO:0000256" key="1">
    <source>
        <dbReference type="ARBA" id="ARBA00001974"/>
    </source>
</evidence>
<evidence type="ECO:0000259" key="6">
    <source>
        <dbReference type="Pfam" id="PF00441"/>
    </source>
</evidence>
<keyword evidence="9" id="KW-1185">Reference proteome</keyword>
<dbReference type="SUPFAM" id="SSF47203">
    <property type="entry name" value="Acyl-CoA dehydrogenase C-terminal domain-like"/>
    <property type="match status" value="1"/>
</dbReference>
<evidence type="ECO:0000259" key="7">
    <source>
        <dbReference type="Pfam" id="PF02771"/>
    </source>
</evidence>
<comment type="similarity">
    <text evidence="2">Belongs to the acyl-CoA dehydrogenase family.</text>
</comment>
<dbReference type="InterPro" id="IPR037069">
    <property type="entry name" value="AcylCoA_DH/ox_N_sf"/>
</dbReference>
<dbReference type="PANTHER" id="PTHR43884:SF20">
    <property type="entry name" value="ACYL-COA DEHYDROGENASE FADE28"/>
    <property type="match status" value="1"/>
</dbReference>
<dbReference type="Gene3D" id="1.10.540.10">
    <property type="entry name" value="Acyl-CoA dehydrogenase/oxidase, N-terminal domain"/>
    <property type="match status" value="1"/>
</dbReference>
<proteinExistence type="inferred from homology"/>
<feature type="domain" description="Acyl-CoA dehydrogenase/oxidase C-terminal" evidence="6">
    <location>
        <begin position="234"/>
        <end position="352"/>
    </location>
</feature>
<evidence type="ECO:0000313" key="9">
    <source>
        <dbReference type="Proteomes" id="UP000007150"/>
    </source>
</evidence>
<name>F6F1P6_SPHCR</name>
<comment type="cofactor">
    <cofactor evidence="1">
        <name>FAD</name>
        <dbReference type="ChEBI" id="CHEBI:57692"/>
    </cofactor>
</comment>
<evidence type="ECO:0000313" key="8">
    <source>
        <dbReference type="EMBL" id="AEG51462.1"/>
    </source>
</evidence>
<keyword evidence="3" id="KW-0285">Flavoprotein</keyword>
<dbReference type="Gene3D" id="1.20.140.10">
    <property type="entry name" value="Butyryl-CoA Dehydrogenase, subunit A, domain 3"/>
    <property type="match status" value="1"/>
</dbReference>
<dbReference type="SUPFAM" id="SSF56645">
    <property type="entry name" value="Acyl-CoA dehydrogenase NM domain-like"/>
    <property type="match status" value="1"/>
</dbReference>
<dbReference type="CDD" id="cd00567">
    <property type="entry name" value="ACAD"/>
    <property type="match status" value="1"/>
</dbReference>
<dbReference type="InterPro" id="IPR036250">
    <property type="entry name" value="AcylCo_DH-like_C"/>
</dbReference>
<dbReference type="InterPro" id="IPR046373">
    <property type="entry name" value="Acyl-CoA_Oxase/DH_mid-dom_sf"/>
</dbReference>
<dbReference type="InterPro" id="IPR009075">
    <property type="entry name" value="AcylCo_DH/oxidase_C"/>
</dbReference>
<dbReference type="RefSeq" id="WP_013849686.1">
    <property type="nucleotide sequence ID" value="NC_015594.1"/>
</dbReference>
<dbReference type="KEGG" id="sch:Sphch_3880"/>
<keyword evidence="5" id="KW-0560">Oxidoreductase</keyword>
<dbReference type="AlphaFoldDB" id="F6F1P6"/>
<reference evidence="8 9" key="1">
    <citation type="submission" date="2011-05" db="EMBL/GenBank/DDBJ databases">
        <title>Complete sequence of chromosome 2 of Sphingobium chlorophenolicum L-1.</title>
        <authorList>
            <consortium name="US DOE Joint Genome Institute"/>
            <person name="Lucas S."/>
            <person name="Han J."/>
            <person name="Lapidus A."/>
            <person name="Cheng J.-F."/>
            <person name="Goodwin L."/>
            <person name="Pitluck S."/>
            <person name="Peters L."/>
            <person name="Daligault H."/>
            <person name="Han C."/>
            <person name="Tapia R."/>
            <person name="Land M."/>
            <person name="Hauser L."/>
            <person name="Kyrpides N."/>
            <person name="Ivanova N."/>
            <person name="Pagani I."/>
            <person name="Turner P."/>
            <person name="Copley S."/>
            <person name="Woyke T."/>
        </authorList>
    </citation>
    <scope>NUCLEOTIDE SEQUENCE [LARGE SCALE GENOMIC DNA]</scope>
    <source>
        <strain evidence="8 9">L-1</strain>
    </source>
</reference>
<keyword evidence="4" id="KW-0274">FAD</keyword>
<dbReference type="Pfam" id="PF02771">
    <property type="entry name" value="Acyl-CoA_dh_N"/>
    <property type="match status" value="1"/>
</dbReference>
<gene>
    <name evidence="8" type="ORF">Sphch_3880</name>
</gene>
<accession>F6F1P6</accession>